<gene>
    <name evidence="4" type="primary">LOC101851330</name>
</gene>
<keyword evidence="3" id="KW-1185">Reference proteome</keyword>
<proteinExistence type="predicted"/>
<dbReference type="InterPro" id="IPR036056">
    <property type="entry name" value="Fibrinogen-like_C"/>
</dbReference>
<feature type="chain" id="PRO_5045155476" evidence="1">
    <location>
        <begin position="23"/>
        <end position="519"/>
    </location>
</feature>
<dbReference type="RefSeq" id="XP_035824253.1">
    <property type="nucleotide sequence ID" value="XM_035968360.1"/>
</dbReference>
<protein>
    <submittedName>
        <fullName evidence="4">Fibrinogen C domain-containing protein 1-A</fullName>
    </submittedName>
</protein>
<keyword evidence="1" id="KW-0732">Signal</keyword>
<evidence type="ECO:0000259" key="2">
    <source>
        <dbReference type="PROSITE" id="PS51406"/>
    </source>
</evidence>
<dbReference type="PROSITE" id="PS51406">
    <property type="entry name" value="FIBRINOGEN_C_2"/>
    <property type="match status" value="1"/>
</dbReference>
<dbReference type="GeneID" id="101851330"/>
<dbReference type="SMART" id="SM00186">
    <property type="entry name" value="FBG"/>
    <property type="match status" value="1"/>
</dbReference>
<feature type="signal peptide" evidence="1">
    <location>
        <begin position="1"/>
        <end position="22"/>
    </location>
</feature>
<dbReference type="InterPro" id="IPR002181">
    <property type="entry name" value="Fibrinogen_a/b/g_C_dom"/>
</dbReference>
<name>A0ABM1VPB1_APLCA</name>
<reference evidence="4" key="1">
    <citation type="submission" date="2025-08" db="UniProtKB">
        <authorList>
            <consortium name="RefSeq"/>
        </authorList>
    </citation>
    <scope>IDENTIFICATION</scope>
</reference>
<dbReference type="SUPFAM" id="SSF56496">
    <property type="entry name" value="Fibrinogen C-terminal domain-like"/>
    <property type="match status" value="1"/>
</dbReference>
<dbReference type="InterPro" id="IPR050373">
    <property type="entry name" value="Fibrinogen_C-term_domain"/>
</dbReference>
<sequence>MELNCVSANILLAAALMLSSNAYVLNVTTTEVEIGKTKNVSLGCSNPHLLPDVAEIAMVRILKWENKRWNSVAEQRGDETVVKQNSKDIVVEASLGSGDQSFLRLTWPVATVDTVGRYRCDVIALSVQENVIWLKSQPVFISRKEEITVQMLSQIVEENRKECVQQLLAQKRDVLENVTATIGALEAGVQRTFKAQRQVLNDTVAESKRERLSELRLQRTDILQNVTAAAEKKKREWVQQLSTQKQDILRNVTTIVEALETSFESRLKSELEVWKKDIKQDILKNVKSTVGAAEDSFESKLDAVKKGLKPRFCADVQGLGPRPLITLRSGLQVVCDTETDNGGWILIQRRISGDVDFLRGWADYRNGFGDLSENFWLGLENIHQLTSQASPLAKYELRFDFAYMGTSYYAAYDEFSLSGELENYTIQISGFSGNVKDEMRYHNGLPFSTKDRDNDSFRHYNCAEADHGAWWYRNCHRVNFNGEWGSSGGGDGLIWDSVTGRYNSATFTEIKIRPKIAKC</sequence>
<evidence type="ECO:0000313" key="4">
    <source>
        <dbReference type="RefSeq" id="XP_035824253.1"/>
    </source>
</evidence>
<dbReference type="CDD" id="cd00087">
    <property type="entry name" value="FReD"/>
    <property type="match status" value="1"/>
</dbReference>
<dbReference type="PANTHER" id="PTHR19143">
    <property type="entry name" value="FIBRINOGEN/TENASCIN/ANGIOPOEITIN"/>
    <property type="match status" value="1"/>
</dbReference>
<dbReference type="PANTHER" id="PTHR19143:SF458">
    <property type="entry name" value="FIBRINOGEN C-TERMINAL DOMAIN-CONTAINING PROTEIN-RELATED"/>
    <property type="match status" value="1"/>
</dbReference>
<dbReference type="Pfam" id="PF00147">
    <property type="entry name" value="Fibrinogen_C"/>
    <property type="match status" value="1"/>
</dbReference>
<evidence type="ECO:0000256" key="1">
    <source>
        <dbReference type="SAM" id="SignalP"/>
    </source>
</evidence>
<evidence type="ECO:0000313" key="3">
    <source>
        <dbReference type="Proteomes" id="UP000694888"/>
    </source>
</evidence>
<feature type="domain" description="Fibrinogen C-terminal" evidence="2">
    <location>
        <begin position="304"/>
        <end position="516"/>
    </location>
</feature>
<dbReference type="Proteomes" id="UP000694888">
    <property type="component" value="Unplaced"/>
</dbReference>
<organism evidence="3 4">
    <name type="scientific">Aplysia californica</name>
    <name type="common">California sea hare</name>
    <dbReference type="NCBI Taxonomy" id="6500"/>
    <lineage>
        <taxon>Eukaryota</taxon>
        <taxon>Metazoa</taxon>
        <taxon>Spiralia</taxon>
        <taxon>Lophotrochozoa</taxon>
        <taxon>Mollusca</taxon>
        <taxon>Gastropoda</taxon>
        <taxon>Heterobranchia</taxon>
        <taxon>Euthyneura</taxon>
        <taxon>Tectipleura</taxon>
        <taxon>Aplysiida</taxon>
        <taxon>Aplysioidea</taxon>
        <taxon>Aplysiidae</taxon>
        <taxon>Aplysia</taxon>
    </lineage>
</organism>
<accession>A0ABM1VPB1</accession>
<dbReference type="Gene3D" id="3.90.215.10">
    <property type="entry name" value="Gamma Fibrinogen, chain A, domain 1"/>
    <property type="match status" value="1"/>
</dbReference>
<dbReference type="InterPro" id="IPR014716">
    <property type="entry name" value="Fibrinogen_a/b/g_C_1"/>
</dbReference>